<proteinExistence type="predicted"/>
<organism evidence="2 3">
    <name type="scientific">Petrimonas mucosa</name>
    <dbReference type="NCBI Taxonomy" id="1642646"/>
    <lineage>
        <taxon>Bacteria</taxon>
        <taxon>Pseudomonadati</taxon>
        <taxon>Bacteroidota</taxon>
        <taxon>Bacteroidia</taxon>
        <taxon>Bacteroidales</taxon>
        <taxon>Dysgonomonadaceae</taxon>
        <taxon>Petrimonas</taxon>
    </lineage>
</organism>
<protein>
    <recommendedName>
        <fullName evidence="1">Acetyl xylan esterase domain-containing protein</fullName>
    </recommendedName>
</protein>
<dbReference type="PANTHER" id="PTHR22946">
    <property type="entry name" value="DIENELACTONE HYDROLASE DOMAIN-CONTAINING PROTEIN-RELATED"/>
    <property type="match status" value="1"/>
</dbReference>
<reference evidence="2 3" key="1">
    <citation type="submission" date="2016-08" db="EMBL/GenBank/DDBJ databases">
        <authorList>
            <person name="Seilhamer J.J."/>
        </authorList>
    </citation>
    <scope>NUCLEOTIDE SEQUENCE [LARGE SCALE GENOMIC DNA]</scope>
    <source>
        <strain evidence="2">ING2-E5A</strain>
    </source>
</reference>
<dbReference type="AlphaFoldDB" id="A0A1G4G592"/>
<evidence type="ECO:0000313" key="3">
    <source>
        <dbReference type="Proteomes" id="UP000178485"/>
    </source>
</evidence>
<keyword evidence="3" id="KW-1185">Reference proteome</keyword>
<evidence type="ECO:0000259" key="1">
    <source>
        <dbReference type="Pfam" id="PF05448"/>
    </source>
</evidence>
<dbReference type="Proteomes" id="UP000178485">
    <property type="component" value="Chromosome i"/>
</dbReference>
<feature type="domain" description="Acetyl xylan esterase" evidence="1">
    <location>
        <begin position="115"/>
        <end position="285"/>
    </location>
</feature>
<dbReference type="InterPro" id="IPR008391">
    <property type="entry name" value="AXE1_dom"/>
</dbReference>
<dbReference type="InterPro" id="IPR029058">
    <property type="entry name" value="AB_hydrolase_fold"/>
</dbReference>
<accession>A0A1G4G592</accession>
<dbReference type="RefSeq" id="WP_071136319.1">
    <property type="nucleotide sequence ID" value="NZ_LT608328.1"/>
</dbReference>
<sequence>MPHPARYLLFFLLFLLNHYGYSQEVSRSVFASNQGDRKWMVYQDNYRALYRVLFNEASEQLEKRSAYVSTLRTDREWIAYKEELKRKYGASLLKFRKTPLNPQITGRLEREKFIVEKIIFESHPGFYVTGCLFIPKKRQDPAPAILYCSGHSENGFRSETYQRSIINLTEKGFIVFAFDPVGQGERLQYPDETTGKSMIGGPTTEHSYAGIQTLLTGSSISDYFIWDGVRAIDFLATRKEVDMERIGITGRSGGGTQSALISAYDERILAAAPECYITTYKRLLQSIGPQDAEQNPYMAIKKGIDIPDLIHMHAPKPTLIVTTTHDFFSQQGAREVLNEAKCSYNALGAANHIRFAEDMGGHQSTKKNREAVNVFFMEFLNLPGDPTDHEVDLFSEEELRVTASGQVNSSLGSKTIFDLNREYLTAGELTADSIRERVEETVGTRFDRKVTAAVYTGKFLAGEAEVEKYFLENDRNDYALPLYVIRKQEGGGKGLVVWNHPSGKDKLLEEPLLTLLLDNGNTVVSADLPGIGELHDPQFRGDGFVQGVPFNYTFLANLVGKSIPALQAEAIDLLMQFIGSSNCHFRSTVKAVGQGTMIPSLLHYALLKGNFEKIALLDPPPKGNYFVESKFYDPLQAFHVAPGSVGWYDWQDLSSFLPIEDFTRQD</sequence>
<dbReference type="PANTHER" id="PTHR22946:SF8">
    <property type="entry name" value="ACETYL XYLAN ESTERASE DOMAIN-CONTAINING PROTEIN"/>
    <property type="match status" value="1"/>
</dbReference>
<dbReference type="EMBL" id="LT608328">
    <property type="protein sequence ID" value="SCM56417.1"/>
    <property type="molecule type" value="Genomic_DNA"/>
</dbReference>
<dbReference type="KEGG" id="pmuc:ING2E5A_0870"/>
<dbReference type="InterPro" id="IPR050261">
    <property type="entry name" value="FrsA_esterase"/>
</dbReference>
<gene>
    <name evidence="2" type="ORF">ING2E5A_0870</name>
</gene>
<dbReference type="Gene3D" id="3.40.50.1820">
    <property type="entry name" value="alpha/beta hydrolase"/>
    <property type="match status" value="1"/>
</dbReference>
<name>A0A1G4G592_9BACT</name>
<evidence type="ECO:0000313" key="2">
    <source>
        <dbReference type="EMBL" id="SCM56417.1"/>
    </source>
</evidence>
<dbReference type="SUPFAM" id="SSF53474">
    <property type="entry name" value="alpha/beta-Hydrolases"/>
    <property type="match status" value="2"/>
</dbReference>
<dbReference type="Pfam" id="PF05448">
    <property type="entry name" value="AXE1"/>
    <property type="match status" value="1"/>
</dbReference>
<dbReference type="STRING" id="1642646.ING2E5A_0870"/>